<organism evidence="2 3">
    <name type="scientific">Zoogloea oleivorans</name>
    <dbReference type="NCBI Taxonomy" id="1552750"/>
    <lineage>
        <taxon>Bacteria</taxon>
        <taxon>Pseudomonadati</taxon>
        <taxon>Pseudomonadota</taxon>
        <taxon>Betaproteobacteria</taxon>
        <taxon>Rhodocyclales</taxon>
        <taxon>Zoogloeaceae</taxon>
        <taxon>Zoogloea</taxon>
    </lineage>
</organism>
<dbReference type="AlphaFoldDB" id="A0A6C2CNI1"/>
<dbReference type="OrthoDB" id="9800634at2"/>
<dbReference type="InterPro" id="IPR029058">
    <property type="entry name" value="AB_hydrolase_fold"/>
</dbReference>
<dbReference type="PANTHER" id="PTHR36837">
    <property type="entry name" value="POLY(3-HYDROXYALKANOATE) POLYMERASE SUBUNIT PHAC"/>
    <property type="match status" value="1"/>
</dbReference>
<sequence>MSPNSPALHYQAYQALADLTTPMRSMARHMAPWLHHSLFWFPESKSLRKAAAACEVVALAGLTHARPPFDIHTVDTPTGTCSVHEEAVFATPFCTLQRFRKAPARPGEPKVLLVAPVSGHFATLLRGTVQTLLQDHDVYVTDWHNVRDIPLVEGAFDLDTFIEHIIGFVDWLGPHTHLVAVCQPTVPTLAAVAVMAEDGHPHQPRSMTLMAGPIDCRINPTEVNRLATEKPIEWFEKKLIGVVPLRYKGALRRVYPGFLQISAFMSMNMDRHKESFRKMYGHFAEGDRVSGHSIKEFYDEYLAMMDLPAEFYLQTVRKVFQEYHLAQGQLEYRGRVVKPEAIRRTALFTVEGERDDICSIGQTLAAHDLCSKLAPYRKQHHLQAAVGHYGVFNGKRWERQIYPRIRDFIHAFDE</sequence>
<dbReference type="EMBL" id="SDKK01000014">
    <property type="protein sequence ID" value="TYC55059.1"/>
    <property type="molecule type" value="Genomic_DNA"/>
</dbReference>
<evidence type="ECO:0000313" key="2">
    <source>
        <dbReference type="EMBL" id="TYC55059.1"/>
    </source>
</evidence>
<dbReference type="SUPFAM" id="SSF53474">
    <property type="entry name" value="alpha/beta-Hydrolases"/>
    <property type="match status" value="1"/>
</dbReference>
<dbReference type="RefSeq" id="WP_148579919.1">
    <property type="nucleotide sequence ID" value="NZ_SDKK01000014.1"/>
</dbReference>
<dbReference type="Pfam" id="PF06850">
    <property type="entry name" value="PHB_depo_C"/>
    <property type="match status" value="1"/>
</dbReference>
<dbReference type="InterPro" id="IPR009656">
    <property type="entry name" value="PHB_depo_C"/>
</dbReference>
<name>A0A6C2CNI1_9RHOO</name>
<evidence type="ECO:0000313" key="3">
    <source>
        <dbReference type="Proteomes" id="UP000389128"/>
    </source>
</evidence>
<protein>
    <submittedName>
        <fullName evidence="2">Polyhydroxyalkanoate depolymerase</fullName>
    </submittedName>
</protein>
<dbReference type="Proteomes" id="UP000389128">
    <property type="component" value="Unassembled WGS sequence"/>
</dbReference>
<gene>
    <name evidence="2" type="primary">phaZ</name>
    <name evidence="2" type="ORF">ETQ85_15155</name>
</gene>
<proteinExistence type="predicted"/>
<comment type="caution">
    <text evidence="2">The sequence shown here is derived from an EMBL/GenBank/DDBJ whole genome shotgun (WGS) entry which is preliminary data.</text>
</comment>
<dbReference type="PANTHER" id="PTHR36837:SF4">
    <property type="entry name" value="BLR0908 PROTEIN"/>
    <property type="match status" value="1"/>
</dbReference>
<accession>A0A6C2CNI1</accession>
<feature type="domain" description="PHB de-polymerase C-terminal" evidence="1">
    <location>
        <begin position="211"/>
        <end position="412"/>
    </location>
</feature>
<reference evidence="2 3" key="1">
    <citation type="submission" date="2019-01" db="EMBL/GenBank/DDBJ databases">
        <title>Zoogloea oleivorans genome sequencing and assembly.</title>
        <authorList>
            <person name="Tancsics A."/>
            <person name="Farkas M."/>
            <person name="Kriszt B."/>
            <person name="Maroti G."/>
            <person name="Horvath B."/>
        </authorList>
    </citation>
    <scope>NUCLEOTIDE SEQUENCE [LARGE SCALE GENOMIC DNA]</scope>
    <source>
        <strain evidence="2 3">Buc</strain>
    </source>
</reference>
<dbReference type="InterPro" id="IPR010915">
    <property type="entry name" value="PHB_depoly_PhaZ"/>
</dbReference>
<keyword evidence="3" id="KW-1185">Reference proteome</keyword>
<dbReference type="PIRSF" id="PIRSF020818">
    <property type="entry name" value="PHB_depoly_PhaZ"/>
    <property type="match status" value="1"/>
</dbReference>
<dbReference type="NCBIfam" id="TIGR01849">
    <property type="entry name" value="PHB_depoly_PhaZ"/>
    <property type="match status" value="1"/>
</dbReference>
<dbReference type="InterPro" id="IPR051321">
    <property type="entry name" value="PHA/PHB_synthase"/>
</dbReference>
<dbReference type="Gene3D" id="3.40.50.1820">
    <property type="entry name" value="alpha/beta hydrolase"/>
    <property type="match status" value="1"/>
</dbReference>
<evidence type="ECO:0000259" key="1">
    <source>
        <dbReference type="Pfam" id="PF06850"/>
    </source>
</evidence>